<dbReference type="EMBL" id="AMQM01003819">
    <property type="status" value="NOT_ANNOTATED_CDS"/>
    <property type="molecule type" value="Genomic_DNA"/>
</dbReference>
<evidence type="ECO:0000259" key="3">
    <source>
        <dbReference type="PROSITE" id="PS50157"/>
    </source>
</evidence>
<keyword evidence="1" id="KW-0863">Zinc-finger</keyword>
<keyword evidence="6" id="KW-1185">Reference proteome</keyword>
<feature type="region of interest" description="Disordered" evidence="2">
    <location>
        <begin position="220"/>
        <end position="246"/>
    </location>
</feature>
<dbReference type="EMBL" id="KB096325">
    <property type="protein sequence ID" value="ESO05520.1"/>
    <property type="molecule type" value="Genomic_DNA"/>
</dbReference>
<dbReference type="Proteomes" id="UP000015101">
    <property type="component" value="Unassembled WGS sequence"/>
</dbReference>
<name>T1F3W0_HELRO</name>
<evidence type="ECO:0000313" key="6">
    <source>
        <dbReference type="Proteomes" id="UP000015101"/>
    </source>
</evidence>
<dbReference type="PROSITE" id="PS00028">
    <property type="entry name" value="ZINC_FINGER_C2H2_1"/>
    <property type="match status" value="1"/>
</dbReference>
<organism evidence="5 6">
    <name type="scientific">Helobdella robusta</name>
    <name type="common">Californian leech</name>
    <dbReference type="NCBI Taxonomy" id="6412"/>
    <lineage>
        <taxon>Eukaryota</taxon>
        <taxon>Metazoa</taxon>
        <taxon>Spiralia</taxon>
        <taxon>Lophotrochozoa</taxon>
        <taxon>Annelida</taxon>
        <taxon>Clitellata</taxon>
        <taxon>Hirudinea</taxon>
        <taxon>Rhynchobdellida</taxon>
        <taxon>Glossiphoniidae</taxon>
        <taxon>Helobdella</taxon>
    </lineage>
</organism>
<keyword evidence="1" id="KW-0862">Zinc</keyword>
<dbReference type="InParanoid" id="T1F3W0"/>
<evidence type="ECO:0000313" key="5">
    <source>
        <dbReference type="EnsemblMetazoa" id="HelroP171158"/>
    </source>
</evidence>
<evidence type="ECO:0000256" key="2">
    <source>
        <dbReference type="SAM" id="MobiDB-lite"/>
    </source>
</evidence>
<sequence>MKDDQTRVKNLIIETISVLCRNGLKCKRSMSIQGLIGITLDEDDVFIIHVDDTLIINDPITNTTQNNRQPDNIEIPPCLNKNENSNKRNKICSTDSIDDENDQVMETTCMSDIEQTIKTKYTAIYYDDNDDDANNGANRVGAINLSNLKCEKSKSNQPTESESQKQIEVRNTNKSILEKRRLNFCMSKNKSDVIFIKSETYDDNSDVVDVSTDSHKNIIINNDDFNSDNNNNNNDTNNYNNNNDINNYNINDDNNFNDANHYNSNYDNVVGFKFTDHGHSLTSHHFDDEEDDDGGDNDLIINNNNNRLKNTLKNHDAAADNCNINNRAKYLSDHEYEDFESKSSRNFENLISQSMSNGLLPLSAPSTQLLSSLHRRYSNNNSLNNSSNVSHRYTSVHQYKTPQTSSSATTTTNNSLTSKLCSKLSSRFVCEFQNCGITFSNKQNLLRHQTNKHGRPKLARRSNRSINDLLFNFRTQMT</sequence>
<gene>
    <name evidence="5" type="primary">20203509</name>
    <name evidence="4" type="ORF">HELRODRAFT_171158</name>
</gene>
<reference evidence="6" key="1">
    <citation type="submission" date="2012-12" db="EMBL/GenBank/DDBJ databases">
        <authorList>
            <person name="Hellsten U."/>
            <person name="Grimwood J."/>
            <person name="Chapman J.A."/>
            <person name="Shapiro H."/>
            <person name="Aerts A."/>
            <person name="Otillar R.P."/>
            <person name="Terry A.Y."/>
            <person name="Boore J.L."/>
            <person name="Simakov O."/>
            <person name="Marletaz F."/>
            <person name="Cho S.-J."/>
            <person name="Edsinger-Gonzales E."/>
            <person name="Havlak P."/>
            <person name="Kuo D.-H."/>
            <person name="Larsson T."/>
            <person name="Lv J."/>
            <person name="Arendt D."/>
            <person name="Savage R."/>
            <person name="Osoegawa K."/>
            <person name="de Jong P."/>
            <person name="Lindberg D.R."/>
            <person name="Seaver E.C."/>
            <person name="Weisblat D.A."/>
            <person name="Putnam N.H."/>
            <person name="Grigoriev I.V."/>
            <person name="Rokhsar D.S."/>
        </authorList>
    </citation>
    <scope>NUCLEOTIDE SEQUENCE</scope>
</reference>
<protein>
    <recommendedName>
        <fullName evidence="3">C2H2-type domain-containing protein</fullName>
    </recommendedName>
</protein>
<feature type="compositionally biased region" description="Polar residues" evidence="2">
    <location>
        <begin position="60"/>
        <end position="70"/>
    </location>
</feature>
<dbReference type="SMART" id="SM00355">
    <property type="entry name" value="ZnF_C2H2"/>
    <property type="match status" value="1"/>
</dbReference>
<reference evidence="5" key="3">
    <citation type="submission" date="2015-06" db="UniProtKB">
        <authorList>
            <consortium name="EnsemblMetazoa"/>
        </authorList>
    </citation>
    <scope>IDENTIFICATION</scope>
</reference>
<dbReference type="AlphaFoldDB" id="T1F3W0"/>
<dbReference type="RefSeq" id="XP_009016153.1">
    <property type="nucleotide sequence ID" value="XM_009017905.1"/>
</dbReference>
<feature type="region of interest" description="Disordered" evidence="2">
    <location>
        <begin position="60"/>
        <end position="86"/>
    </location>
</feature>
<dbReference type="EnsemblMetazoa" id="HelroT171158">
    <property type="protein sequence ID" value="HelroP171158"/>
    <property type="gene ID" value="HelroG171158"/>
</dbReference>
<dbReference type="InterPro" id="IPR013087">
    <property type="entry name" value="Znf_C2H2_type"/>
</dbReference>
<dbReference type="Gene3D" id="3.30.160.60">
    <property type="entry name" value="Classic Zinc Finger"/>
    <property type="match status" value="1"/>
</dbReference>
<keyword evidence="1" id="KW-0479">Metal-binding</keyword>
<evidence type="ECO:0000256" key="1">
    <source>
        <dbReference type="PROSITE-ProRule" id="PRU00042"/>
    </source>
</evidence>
<feature type="domain" description="C2H2-type" evidence="3">
    <location>
        <begin position="428"/>
        <end position="458"/>
    </location>
</feature>
<dbReference type="HOGENOM" id="CLU_571453_0_0_1"/>
<dbReference type="GO" id="GO:0008270">
    <property type="term" value="F:zinc ion binding"/>
    <property type="evidence" value="ECO:0007669"/>
    <property type="project" value="UniProtKB-KW"/>
</dbReference>
<proteinExistence type="predicted"/>
<accession>T1F3W0</accession>
<dbReference type="GeneID" id="20203509"/>
<evidence type="ECO:0000313" key="4">
    <source>
        <dbReference type="EMBL" id="ESO05520.1"/>
    </source>
</evidence>
<reference evidence="4 6" key="2">
    <citation type="journal article" date="2013" name="Nature">
        <title>Insights into bilaterian evolution from three spiralian genomes.</title>
        <authorList>
            <person name="Simakov O."/>
            <person name="Marletaz F."/>
            <person name="Cho S.J."/>
            <person name="Edsinger-Gonzales E."/>
            <person name="Havlak P."/>
            <person name="Hellsten U."/>
            <person name="Kuo D.H."/>
            <person name="Larsson T."/>
            <person name="Lv J."/>
            <person name="Arendt D."/>
            <person name="Savage R."/>
            <person name="Osoegawa K."/>
            <person name="de Jong P."/>
            <person name="Grimwood J."/>
            <person name="Chapman J.A."/>
            <person name="Shapiro H."/>
            <person name="Aerts A."/>
            <person name="Otillar R.P."/>
            <person name="Terry A.Y."/>
            <person name="Boore J.L."/>
            <person name="Grigoriev I.V."/>
            <person name="Lindberg D.R."/>
            <person name="Seaver E.C."/>
            <person name="Weisblat D.A."/>
            <person name="Putnam N.H."/>
            <person name="Rokhsar D.S."/>
        </authorList>
    </citation>
    <scope>NUCLEOTIDE SEQUENCE</scope>
</reference>
<dbReference type="CTD" id="20203509"/>
<dbReference type="KEGG" id="hro:HELRODRAFT_171158"/>
<dbReference type="PROSITE" id="PS50157">
    <property type="entry name" value="ZINC_FINGER_C2H2_2"/>
    <property type="match status" value="1"/>
</dbReference>